<proteinExistence type="inferred from homology"/>
<organism evidence="6 7">
    <name type="scientific">Sneathia sanguinegens</name>
    <dbReference type="NCBI Taxonomy" id="40543"/>
    <lineage>
        <taxon>Bacteria</taxon>
        <taxon>Fusobacteriati</taxon>
        <taxon>Fusobacteriota</taxon>
        <taxon>Fusobacteriia</taxon>
        <taxon>Fusobacteriales</taxon>
        <taxon>Leptotrichiaceae</taxon>
        <taxon>Sneathia</taxon>
    </lineage>
</organism>
<dbReference type="Pfam" id="PF01081">
    <property type="entry name" value="Aldolase"/>
    <property type="match status" value="1"/>
</dbReference>
<evidence type="ECO:0000256" key="5">
    <source>
        <dbReference type="ARBA" id="ARBA00023277"/>
    </source>
</evidence>
<comment type="pathway">
    <text evidence="1">Carbohydrate acid metabolism.</text>
</comment>
<reference evidence="6 7" key="1">
    <citation type="submission" date="2023-06" db="EMBL/GenBank/DDBJ databases">
        <title>Antibody response to the Sneathia vaginalis cytopathogenic toxin A during pregnancy.</title>
        <authorList>
            <person name="Mccoy Z.T."/>
            <person name="Serrano M.G."/>
            <person name="Spaine K."/>
            <person name="Edwards D.J."/>
            <person name="Buck G.A."/>
            <person name="Jefferson K."/>
        </authorList>
    </citation>
    <scope>NUCLEOTIDE SEQUENCE [LARGE SCALE GENOMIC DNA]</scope>
    <source>
        <strain evidence="6 7">CCUG 42621</strain>
    </source>
</reference>
<gene>
    <name evidence="6" type="primary">eda</name>
    <name evidence="6" type="ORF">QQA45_00850</name>
</gene>
<dbReference type="PANTHER" id="PTHR30246">
    <property type="entry name" value="2-KETO-3-DEOXY-6-PHOSPHOGLUCONATE ALDOLASE"/>
    <property type="match status" value="1"/>
</dbReference>
<dbReference type="InterPro" id="IPR013785">
    <property type="entry name" value="Aldolase_TIM"/>
</dbReference>
<dbReference type="PANTHER" id="PTHR30246:SF1">
    <property type="entry name" value="2-DEHYDRO-3-DEOXY-6-PHOSPHOGALACTONATE ALDOLASE-RELATED"/>
    <property type="match status" value="1"/>
</dbReference>
<evidence type="ECO:0000256" key="3">
    <source>
        <dbReference type="ARBA" id="ARBA00011233"/>
    </source>
</evidence>
<evidence type="ECO:0000313" key="7">
    <source>
        <dbReference type="Proteomes" id="UP001225134"/>
    </source>
</evidence>
<name>A0ABT7HKA7_9FUSO</name>
<evidence type="ECO:0000256" key="1">
    <source>
        <dbReference type="ARBA" id="ARBA00004761"/>
    </source>
</evidence>
<evidence type="ECO:0000256" key="4">
    <source>
        <dbReference type="ARBA" id="ARBA00023239"/>
    </source>
</evidence>
<dbReference type="EC" id="4.1.2.14" evidence="6"/>
<dbReference type="CDD" id="cd00452">
    <property type="entry name" value="KDPG_aldolase"/>
    <property type="match status" value="1"/>
</dbReference>
<comment type="similarity">
    <text evidence="2">Belongs to the KHG/KDPG aldolase family.</text>
</comment>
<dbReference type="Proteomes" id="UP001225134">
    <property type="component" value="Unassembled WGS sequence"/>
</dbReference>
<dbReference type="InterPro" id="IPR000887">
    <property type="entry name" value="Aldlse_KDPG_KHG"/>
</dbReference>
<comment type="caution">
    <text evidence="6">The sequence shown here is derived from an EMBL/GenBank/DDBJ whole genome shotgun (WGS) entry which is preliminary data.</text>
</comment>
<sequence length="326" mass="36484">MNKSIIERIFNLGLIPIVKIDDIEKTTKLSACLYKGGLDCIEVTYRTKNATEAIKKINEMNEDILVCAGTVSNLQEANEAINAGAKAIFTPGLNEKLITWCKEKNILIIPGVSTASEVEKAREYGLNILKFFPAEASGGIEKLKALSAVYRDIKFIPTGGINEENIKSYLNLENVEACGGTFMVDEEKIKGNDWEGIEKSVKSAIRVMLDYQLIHVGINEKSKEDALRVANIFCDLFDFKLYNKPRSYFGGRGFEIMHKKGYGKNGHIGIYTAFPEKAIYQLKKKGIKVLEETVTRNKKTNRVNLAYLDLEISGFAIHLINPDVKM</sequence>
<keyword evidence="7" id="KW-1185">Reference proteome</keyword>
<dbReference type="NCBIfam" id="TIGR01182">
    <property type="entry name" value="eda"/>
    <property type="match status" value="1"/>
</dbReference>
<accession>A0ABT7HKA7</accession>
<protein>
    <submittedName>
        <fullName evidence="6">Bifunctional 4-hydroxy-2-oxoglutarate aldolase/2-dehydro-3-deoxy-phosphogluconate aldolase</fullName>
        <ecNumber evidence="6">4.1.2.14</ecNumber>
        <ecNumber evidence="6">4.1.3.16</ecNumber>
    </submittedName>
</protein>
<dbReference type="EC" id="4.1.3.16" evidence="6"/>
<dbReference type="GO" id="GO:0008700">
    <property type="term" value="F:(R,S)-4-hydroxy-2-oxoglutarate aldolase activity"/>
    <property type="evidence" value="ECO:0007669"/>
    <property type="project" value="UniProtKB-EC"/>
</dbReference>
<keyword evidence="4 6" id="KW-0456">Lyase</keyword>
<dbReference type="GO" id="GO:0008675">
    <property type="term" value="F:2-dehydro-3-deoxy-phosphogluconate aldolase activity"/>
    <property type="evidence" value="ECO:0007669"/>
    <property type="project" value="UniProtKB-EC"/>
</dbReference>
<dbReference type="SUPFAM" id="SSF51569">
    <property type="entry name" value="Aldolase"/>
    <property type="match status" value="1"/>
</dbReference>
<dbReference type="Gene3D" id="3.20.20.70">
    <property type="entry name" value="Aldolase class I"/>
    <property type="match status" value="1"/>
</dbReference>
<dbReference type="InterPro" id="IPR031338">
    <property type="entry name" value="KDPG/KHG_AS_2"/>
</dbReference>
<evidence type="ECO:0000313" key="6">
    <source>
        <dbReference type="EMBL" id="MDK9580080.1"/>
    </source>
</evidence>
<dbReference type="EMBL" id="JASSPP010000001">
    <property type="protein sequence ID" value="MDK9580080.1"/>
    <property type="molecule type" value="Genomic_DNA"/>
</dbReference>
<comment type="subunit">
    <text evidence="3">Homotrimer.</text>
</comment>
<dbReference type="RefSeq" id="WP_285152477.1">
    <property type="nucleotide sequence ID" value="NZ_JASSPP010000001.1"/>
</dbReference>
<evidence type="ECO:0000256" key="2">
    <source>
        <dbReference type="ARBA" id="ARBA00006906"/>
    </source>
</evidence>
<dbReference type="PROSITE" id="PS00160">
    <property type="entry name" value="ALDOLASE_KDPG_KHG_2"/>
    <property type="match status" value="1"/>
</dbReference>
<keyword evidence="5" id="KW-0119">Carbohydrate metabolism</keyword>